<evidence type="ECO:0000256" key="3">
    <source>
        <dbReference type="ARBA" id="ARBA00022692"/>
    </source>
</evidence>
<evidence type="ECO:0000256" key="7">
    <source>
        <dbReference type="SAM" id="MobiDB-lite"/>
    </source>
</evidence>
<evidence type="ECO:0000256" key="2">
    <source>
        <dbReference type="ARBA" id="ARBA00007862"/>
    </source>
</evidence>
<reference evidence="10 11" key="2">
    <citation type="submission" date="2016-10" db="EMBL/GenBank/DDBJ databases">
        <authorList>
            <person name="Varghese N."/>
            <person name="Submissions S."/>
        </authorList>
    </citation>
    <scope>NUCLEOTIDE SEQUENCE [LARGE SCALE GENOMIC DNA]</scope>
    <source>
        <strain evidence="10 11">DSM 24802</strain>
    </source>
</reference>
<dbReference type="SUPFAM" id="SSF117892">
    <property type="entry name" value="Band 7/SPFH domain"/>
    <property type="match status" value="1"/>
</dbReference>
<name>A0AAN4UUE2_9RHOB</name>
<dbReference type="Proteomes" id="UP000634647">
    <property type="component" value="Unassembled WGS sequence"/>
</dbReference>
<accession>A0AAN4UUE2</accession>
<dbReference type="PANTHER" id="PTHR42911:SF1">
    <property type="entry name" value="MODULATOR OF FTSH PROTEASE HFLC"/>
    <property type="match status" value="1"/>
</dbReference>
<organism evidence="9 12">
    <name type="scientific">Allgaiera indica</name>
    <dbReference type="NCBI Taxonomy" id="765699"/>
    <lineage>
        <taxon>Bacteria</taxon>
        <taxon>Pseudomonadati</taxon>
        <taxon>Pseudomonadota</taxon>
        <taxon>Alphaproteobacteria</taxon>
        <taxon>Rhodobacterales</taxon>
        <taxon>Paracoccaceae</taxon>
        <taxon>Allgaiera</taxon>
    </lineage>
</organism>
<dbReference type="PIRSF" id="PIRSF005651">
    <property type="entry name" value="HflC"/>
    <property type="match status" value="1"/>
</dbReference>
<evidence type="ECO:0000313" key="11">
    <source>
        <dbReference type="Proteomes" id="UP000199541"/>
    </source>
</evidence>
<dbReference type="RefSeq" id="WP_081824898.1">
    <property type="nucleotide sequence ID" value="NZ_BNAB01000023.1"/>
</dbReference>
<keyword evidence="3" id="KW-0812">Transmembrane</keyword>
<comment type="subcellular location">
    <subcellularLocation>
        <location evidence="1">Membrane</location>
        <topology evidence="1">Single-pass membrane protein</topology>
    </subcellularLocation>
</comment>
<comment type="function">
    <text evidence="6">HflC and HflK could regulate a protease.</text>
</comment>
<evidence type="ECO:0000259" key="8">
    <source>
        <dbReference type="SMART" id="SM00244"/>
    </source>
</evidence>
<comment type="caution">
    <text evidence="9">The sequence shown here is derived from an EMBL/GenBank/DDBJ whole genome shotgun (WGS) entry which is preliminary data.</text>
</comment>
<dbReference type="GO" id="GO:0006508">
    <property type="term" value="P:proteolysis"/>
    <property type="evidence" value="ECO:0007669"/>
    <property type="project" value="UniProtKB-KW"/>
</dbReference>
<feature type="domain" description="Band 7" evidence="8">
    <location>
        <begin position="20"/>
        <end position="185"/>
    </location>
</feature>
<dbReference type="InterPro" id="IPR010200">
    <property type="entry name" value="HflC"/>
</dbReference>
<sequence>MRKLAYVLPALVILIALGLSSIFIVDPRYKALVLQFGAVVKTVEKPGLYFKLPFVQSVVYYDGRIRGLSTPPLEVTPSDDRRLVVDAFARWKITNLVAFREATGAVGIPLAEKRLQDTLIDAIRGVLGQVPSNAVLSDDRTPLMNQIRDVARQKAAKSLGIDVIDVRLTRTDLPDQNLSATYARMKAEREREAADEIARGKEAAQTIRATADRTALELTSAAQKKADVIRGQADAKRNAVYAAAFGKDPEFFAFTRSLRTYEEALKGSNTTIVMTPDNEFFDYLNTDRGQASAGRTPAPGTKAPVPMPMPMPATSSGGAAQQSAAPKP</sequence>
<dbReference type="CDD" id="cd03405">
    <property type="entry name" value="SPFH_HflC"/>
    <property type="match status" value="1"/>
</dbReference>
<keyword evidence="4" id="KW-1133">Transmembrane helix</keyword>
<evidence type="ECO:0000256" key="5">
    <source>
        <dbReference type="ARBA" id="ARBA00023136"/>
    </source>
</evidence>
<evidence type="ECO:0000313" key="10">
    <source>
        <dbReference type="EMBL" id="SDX62744.1"/>
    </source>
</evidence>
<proteinExistence type="inferred from homology"/>
<keyword evidence="10" id="KW-0378">Hydrolase</keyword>
<evidence type="ECO:0000256" key="1">
    <source>
        <dbReference type="ARBA" id="ARBA00004167"/>
    </source>
</evidence>
<keyword evidence="10" id="KW-0645">Protease</keyword>
<dbReference type="SMART" id="SM00244">
    <property type="entry name" value="PHB"/>
    <property type="match status" value="1"/>
</dbReference>
<evidence type="ECO:0000256" key="4">
    <source>
        <dbReference type="ARBA" id="ARBA00022989"/>
    </source>
</evidence>
<dbReference type="Gene3D" id="3.30.479.30">
    <property type="entry name" value="Band 7 domain"/>
    <property type="match status" value="1"/>
</dbReference>
<dbReference type="Proteomes" id="UP000199541">
    <property type="component" value="Unassembled WGS sequence"/>
</dbReference>
<gene>
    <name evidence="9" type="ORF">GCM10008024_35500</name>
    <name evidence="10" type="ORF">SAMN05444006_1229</name>
</gene>
<reference evidence="9" key="3">
    <citation type="submission" date="2023-06" db="EMBL/GenBank/DDBJ databases">
        <authorList>
            <person name="Sun Q."/>
            <person name="Zhou Y."/>
        </authorList>
    </citation>
    <scope>NUCLEOTIDE SEQUENCE</scope>
    <source>
        <strain evidence="9">CGMCC 1.10859</strain>
    </source>
</reference>
<dbReference type="PANTHER" id="PTHR42911">
    <property type="entry name" value="MODULATOR OF FTSH PROTEASE HFLC"/>
    <property type="match status" value="1"/>
</dbReference>
<dbReference type="AlphaFoldDB" id="A0AAN4UUE2"/>
<dbReference type="EMBL" id="FNOB01000022">
    <property type="protein sequence ID" value="SDX62744.1"/>
    <property type="molecule type" value="Genomic_DNA"/>
</dbReference>
<protein>
    <recommendedName>
        <fullName evidence="6">Protein HflC</fullName>
    </recommendedName>
</protein>
<feature type="compositionally biased region" description="Low complexity" evidence="7">
    <location>
        <begin position="315"/>
        <end position="328"/>
    </location>
</feature>
<dbReference type="Pfam" id="PF01145">
    <property type="entry name" value="Band_7"/>
    <property type="match status" value="1"/>
</dbReference>
<keyword evidence="5" id="KW-0472">Membrane</keyword>
<dbReference type="InterPro" id="IPR036013">
    <property type="entry name" value="Band_7/SPFH_dom_sf"/>
</dbReference>
<feature type="region of interest" description="Disordered" evidence="7">
    <location>
        <begin position="288"/>
        <end position="328"/>
    </location>
</feature>
<dbReference type="InterPro" id="IPR001107">
    <property type="entry name" value="Band_7"/>
</dbReference>
<evidence type="ECO:0000313" key="12">
    <source>
        <dbReference type="Proteomes" id="UP000634647"/>
    </source>
</evidence>
<dbReference type="GO" id="GO:0008233">
    <property type="term" value="F:peptidase activity"/>
    <property type="evidence" value="ECO:0007669"/>
    <property type="project" value="UniProtKB-KW"/>
</dbReference>
<evidence type="ECO:0000313" key="9">
    <source>
        <dbReference type="EMBL" id="GHE05293.1"/>
    </source>
</evidence>
<dbReference type="GO" id="GO:0016020">
    <property type="term" value="C:membrane"/>
    <property type="evidence" value="ECO:0007669"/>
    <property type="project" value="UniProtKB-SubCell"/>
</dbReference>
<comment type="similarity">
    <text evidence="2 6">Belongs to the band 7/mec-2 family. HflC subfamily.</text>
</comment>
<keyword evidence="11" id="KW-1185">Reference proteome</keyword>
<evidence type="ECO:0000256" key="6">
    <source>
        <dbReference type="PIRNR" id="PIRNR005651"/>
    </source>
</evidence>
<reference evidence="9" key="1">
    <citation type="journal article" date="2014" name="Int. J. Syst. Evol. Microbiol.">
        <title>Complete genome sequence of Corynebacterium casei LMG S-19264T (=DSM 44701T), isolated from a smear-ripened cheese.</title>
        <authorList>
            <consortium name="US DOE Joint Genome Institute (JGI-PGF)"/>
            <person name="Walter F."/>
            <person name="Albersmeier A."/>
            <person name="Kalinowski J."/>
            <person name="Ruckert C."/>
        </authorList>
    </citation>
    <scope>NUCLEOTIDE SEQUENCE</scope>
    <source>
        <strain evidence="9">CGMCC 1.10859</strain>
    </source>
</reference>
<dbReference type="EMBL" id="BNAB01000023">
    <property type="protein sequence ID" value="GHE05293.1"/>
    <property type="molecule type" value="Genomic_DNA"/>
</dbReference>